<name>A0A5B7FNT7_PORTR</name>
<proteinExistence type="predicted"/>
<reference evidence="1 2" key="1">
    <citation type="submission" date="2019-05" db="EMBL/GenBank/DDBJ databases">
        <title>Another draft genome of Portunus trituberculatus and its Hox gene families provides insights of decapod evolution.</title>
        <authorList>
            <person name="Jeong J.-H."/>
            <person name="Song I."/>
            <person name="Kim S."/>
            <person name="Choi T."/>
            <person name="Kim D."/>
            <person name="Ryu S."/>
            <person name="Kim W."/>
        </authorList>
    </citation>
    <scope>NUCLEOTIDE SEQUENCE [LARGE SCALE GENOMIC DNA]</scope>
    <source>
        <tissue evidence="1">Muscle</tissue>
    </source>
</reference>
<evidence type="ECO:0000313" key="1">
    <source>
        <dbReference type="EMBL" id="MPC46723.1"/>
    </source>
</evidence>
<evidence type="ECO:0000313" key="2">
    <source>
        <dbReference type="Proteomes" id="UP000324222"/>
    </source>
</evidence>
<gene>
    <name evidence="1" type="ORF">E2C01_040449</name>
</gene>
<organism evidence="1 2">
    <name type="scientific">Portunus trituberculatus</name>
    <name type="common">Swimming crab</name>
    <name type="synonym">Neptunus trituberculatus</name>
    <dbReference type="NCBI Taxonomy" id="210409"/>
    <lineage>
        <taxon>Eukaryota</taxon>
        <taxon>Metazoa</taxon>
        <taxon>Ecdysozoa</taxon>
        <taxon>Arthropoda</taxon>
        <taxon>Crustacea</taxon>
        <taxon>Multicrustacea</taxon>
        <taxon>Malacostraca</taxon>
        <taxon>Eumalacostraca</taxon>
        <taxon>Eucarida</taxon>
        <taxon>Decapoda</taxon>
        <taxon>Pleocyemata</taxon>
        <taxon>Brachyura</taxon>
        <taxon>Eubrachyura</taxon>
        <taxon>Portunoidea</taxon>
        <taxon>Portunidae</taxon>
        <taxon>Portuninae</taxon>
        <taxon>Portunus</taxon>
    </lineage>
</organism>
<dbReference type="Proteomes" id="UP000324222">
    <property type="component" value="Unassembled WGS sequence"/>
</dbReference>
<protein>
    <submittedName>
        <fullName evidence="1">Uncharacterized protein</fullName>
    </submittedName>
</protein>
<accession>A0A5B7FNT7</accession>
<comment type="caution">
    <text evidence="1">The sequence shown here is derived from an EMBL/GenBank/DDBJ whole genome shotgun (WGS) entry which is preliminary data.</text>
</comment>
<sequence length="89" mass="10095">MHEPCTRVLVYRNARFGGTHSSGGIKEALVMATSFFCNRRRKSIHCLARAWRCVELGAKESEAWRVVRGTWLFLRSGDVTVTGHDSLWA</sequence>
<dbReference type="AlphaFoldDB" id="A0A5B7FNT7"/>
<keyword evidence="2" id="KW-1185">Reference proteome</keyword>
<dbReference type="EMBL" id="VSRR010007341">
    <property type="protein sequence ID" value="MPC46723.1"/>
    <property type="molecule type" value="Genomic_DNA"/>
</dbReference>